<evidence type="ECO:0000256" key="1">
    <source>
        <dbReference type="SAM" id="Phobius"/>
    </source>
</evidence>
<keyword evidence="1" id="KW-1133">Transmembrane helix</keyword>
<evidence type="ECO:0000313" key="4">
    <source>
        <dbReference type="Proteomes" id="UP000315700"/>
    </source>
</evidence>
<dbReference type="InterPro" id="IPR006860">
    <property type="entry name" value="FecR"/>
</dbReference>
<sequence length="494" mass="54344">MSDEFAELRELCDAVFDGRADQSQVDRLEQLAQSSPECTRFYMEYSQQHAALAWGAFHPQHFPIPALCPAPATRWPTIRRQALAWFGIATLVSCAVFVAWSQQPPASPAEFATLQRLQSARWNESTLPIGEGKRLGAGRMELSDGMATIDFDKGVKVILEAPAVFELVDANEFRLHQGKLRAEVRRGGEGFVVRTPTATLVDRGTEFGVHVRVGGVSDLMVFKGKVDAKHRGTGKLVSATTGTGLRLTNQEMEVIHDENAPFRLQGSTAPQPPMQDTIQISTAIGRGMDAYIQPIVPPADRRSDTLLLLKRNNRGFGNETYYDWHRKVYLRFDLGLLDGQEIDTARLELHADRSGMGFAAHCPDARFSVYGLTDEAKDDWGDETLTWNDAPGNFPDGNHMDAARTVYLGTFTIPQGQCSGTFGIDSPELVDFLKTDTNGLTTLMIVRETIGTDISDIVHAFASRRHPTLPAPMLRLTTPSLGAPSRLSASDSAQ</sequence>
<feature type="domain" description="FecR protein" evidence="2">
    <location>
        <begin position="146"/>
        <end position="226"/>
    </location>
</feature>
<dbReference type="InterPro" id="IPR012373">
    <property type="entry name" value="Ferrdict_sens_TM"/>
</dbReference>
<dbReference type="PANTHER" id="PTHR30273">
    <property type="entry name" value="PERIPLASMIC SIGNAL SENSOR AND SIGMA FACTOR ACTIVATOR FECR-RELATED"/>
    <property type="match status" value="1"/>
</dbReference>
<dbReference type="GO" id="GO:0016989">
    <property type="term" value="F:sigma factor antagonist activity"/>
    <property type="evidence" value="ECO:0007669"/>
    <property type="project" value="TreeGrafter"/>
</dbReference>
<dbReference type="Pfam" id="PF04773">
    <property type="entry name" value="FecR"/>
    <property type="match status" value="1"/>
</dbReference>
<dbReference type="AlphaFoldDB" id="A0A517SGC0"/>
<organism evidence="3 4">
    <name type="scientific">Caulifigura coniformis</name>
    <dbReference type="NCBI Taxonomy" id="2527983"/>
    <lineage>
        <taxon>Bacteria</taxon>
        <taxon>Pseudomonadati</taxon>
        <taxon>Planctomycetota</taxon>
        <taxon>Planctomycetia</taxon>
        <taxon>Planctomycetales</taxon>
        <taxon>Planctomycetaceae</taxon>
        <taxon>Caulifigura</taxon>
    </lineage>
</organism>
<feature type="transmembrane region" description="Helical" evidence="1">
    <location>
        <begin position="82"/>
        <end position="100"/>
    </location>
</feature>
<evidence type="ECO:0000259" key="2">
    <source>
        <dbReference type="Pfam" id="PF04773"/>
    </source>
</evidence>
<protein>
    <submittedName>
        <fullName evidence="3">FecR protein</fullName>
    </submittedName>
</protein>
<name>A0A517SGC0_9PLAN</name>
<dbReference type="EMBL" id="CP036271">
    <property type="protein sequence ID" value="QDT55173.1"/>
    <property type="molecule type" value="Genomic_DNA"/>
</dbReference>
<keyword evidence="1" id="KW-0472">Membrane</keyword>
<dbReference type="Proteomes" id="UP000315700">
    <property type="component" value="Chromosome"/>
</dbReference>
<dbReference type="InParanoid" id="A0A517SGC0"/>
<dbReference type="RefSeq" id="WP_197453362.1">
    <property type="nucleotide sequence ID" value="NZ_CP036271.1"/>
</dbReference>
<keyword evidence="1" id="KW-0812">Transmembrane</keyword>
<evidence type="ECO:0000313" key="3">
    <source>
        <dbReference type="EMBL" id="QDT55173.1"/>
    </source>
</evidence>
<gene>
    <name evidence="3" type="ORF">Pan44_32150</name>
</gene>
<keyword evidence="4" id="KW-1185">Reference proteome</keyword>
<dbReference type="Gene3D" id="2.60.120.1440">
    <property type="match status" value="1"/>
</dbReference>
<proteinExistence type="predicted"/>
<accession>A0A517SGC0</accession>
<dbReference type="PANTHER" id="PTHR30273:SF2">
    <property type="entry name" value="PROTEIN FECR"/>
    <property type="match status" value="1"/>
</dbReference>
<dbReference type="KEGG" id="ccos:Pan44_32150"/>
<reference evidence="3 4" key="1">
    <citation type="submission" date="2019-02" db="EMBL/GenBank/DDBJ databases">
        <title>Deep-cultivation of Planctomycetes and their phenomic and genomic characterization uncovers novel biology.</title>
        <authorList>
            <person name="Wiegand S."/>
            <person name="Jogler M."/>
            <person name="Boedeker C."/>
            <person name="Pinto D."/>
            <person name="Vollmers J."/>
            <person name="Rivas-Marin E."/>
            <person name="Kohn T."/>
            <person name="Peeters S.H."/>
            <person name="Heuer A."/>
            <person name="Rast P."/>
            <person name="Oberbeckmann S."/>
            <person name="Bunk B."/>
            <person name="Jeske O."/>
            <person name="Meyerdierks A."/>
            <person name="Storesund J.E."/>
            <person name="Kallscheuer N."/>
            <person name="Luecker S."/>
            <person name="Lage O.M."/>
            <person name="Pohl T."/>
            <person name="Merkel B.J."/>
            <person name="Hornburger P."/>
            <person name="Mueller R.-W."/>
            <person name="Bruemmer F."/>
            <person name="Labrenz M."/>
            <person name="Spormann A.M."/>
            <person name="Op den Camp H."/>
            <person name="Overmann J."/>
            <person name="Amann R."/>
            <person name="Jetten M.S.M."/>
            <person name="Mascher T."/>
            <person name="Medema M.H."/>
            <person name="Devos D.P."/>
            <person name="Kaster A.-K."/>
            <person name="Ovreas L."/>
            <person name="Rohde M."/>
            <person name="Galperin M.Y."/>
            <person name="Jogler C."/>
        </authorList>
    </citation>
    <scope>NUCLEOTIDE SEQUENCE [LARGE SCALE GENOMIC DNA]</scope>
    <source>
        <strain evidence="3 4">Pan44</strain>
    </source>
</reference>
<dbReference type="NCBIfam" id="NF033679">
    <property type="entry name" value="DNRLRE_dom"/>
    <property type="match status" value="1"/>
</dbReference>